<gene>
    <name evidence="1" type="ORF">ABIA52_000409</name>
</gene>
<evidence type="ECO:0000313" key="1">
    <source>
        <dbReference type="EMBL" id="MFK4637520.1"/>
    </source>
</evidence>
<protein>
    <submittedName>
        <fullName evidence="1">Uncharacterized protein</fullName>
    </submittedName>
</protein>
<comment type="caution">
    <text evidence="1">The sequence shown here is derived from an EMBL/GenBank/DDBJ whole genome shotgun (WGS) entry which is preliminary data.</text>
</comment>
<organism evidence="1 2">
    <name type="scientific">Paenarthrobacter histidinolovorans</name>
    <dbReference type="NCBI Taxonomy" id="43664"/>
    <lineage>
        <taxon>Bacteria</taxon>
        <taxon>Bacillati</taxon>
        <taxon>Actinomycetota</taxon>
        <taxon>Actinomycetes</taxon>
        <taxon>Micrococcales</taxon>
        <taxon>Micrococcaceae</taxon>
        <taxon>Paenarthrobacter</taxon>
    </lineage>
</organism>
<dbReference type="Proteomes" id="UP001620520">
    <property type="component" value="Unassembled WGS sequence"/>
</dbReference>
<sequence length="36" mass="3849">MTFIRRLEKPDDGWQQALLPPGVVVQSGGAELAPAT</sequence>
<reference evidence="1 2" key="1">
    <citation type="submission" date="2024-10" db="EMBL/GenBank/DDBJ databases">
        <title>Novel secondary metabolite-producing bacteria for plant disease control.</title>
        <authorList>
            <person name="Chevrette M."/>
        </authorList>
    </citation>
    <scope>NUCLEOTIDE SEQUENCE [LARGE SCALE GENOMIC DNA]</scope>
    <source>
        <strain evidence="1 2">J30 TE3557</strain>
    </source>
</reference>
<evidence type="ECO:0000313" key="2">
    <source>
        <dbReference type="Proteomes" id="UP001620520"/>
    </source>
</evidence>
<keyword evidence="2" id="KW-1185">Reference proteome</keyword>
<accession>A0ABW8N3X3</accession>
<proteinExistence type="predicted"/>
<dbReference type="EMBL" id="JBIYEW010000003">
    <property type="protein sequence ID" value="MFK4637520.1"/>
    <property type="molecule type" value="Genomic_DNA"/>
</dbReference>
<name>A0ABW8N3X3_9MICC</name>